<dbReference type="GO" id="GO:0000981">
    <property type="term" value="F:DNA-binding transcription factor activity, RNA polymerase II-specific"/>
    <property type="evidence" value="ECO:0007669"/>
    <property type="project" value="InterPro"/>
</dbReference>
<evidence type="ECO:0000313" key="11">
    <source>
        <dbReference type="Proteomes" id="UP000001628"/>
    </source>
</evidence>
<dbReference type="Pfam" id="PF04082">
    <property type="entry name" value="Fungal_trans"/>
    <property type="match status" value="1"/>
</dbReference>
<dbReference type="KEGG" id="pbn:PADG_06077"/>
<dbReference type="HOGENOM" id="CLU_011915_1_0_1"/>
<dbReference type="VEuPathDB" id="FungiDB:PADG_06077"/>
<evidence type="ECO:0000256" key="6">
    <source>
        <dbReference type="ARBA" id="ARBA00023242"/>
    </source>
</evidence>
<dbReference type="eggNOG" id="ENOG502SJK8">
    <property type="taxonomic scope" value="Eukaryota"/>
</dbReference>
<comment type="subcellular location">
    <subcellularLocation>
        <location evidence="1">Nucleus</location>
    </subcellularLocation>
</comment>
<proteinExistence type="predicted"/>
<evidence type="ECO:0000256" key="7">
    <source>
        <dbReference type="SAM" id="Coils"/>
    </source>
</evidence>
<evidence type="ECO:0000256" key="2">
    <source>
        <dbReference type="ARBA" id="ARBA00022723"/>
    </source>
</evidence>
<protein>
    <recommendedName>
        <fullName evidence="9">Zn(2)-C6 fungal-type domain-containing protein</fullName>
    </recommendedName>
</protein>
<accession>C1GFP1</accession>
<dbReference type="InterPro" id="IPR007219">
    <property type="entry name" value="XnlR_reg_dom"/>
</dbReference>
<dbReference type="GO" id="GO:0008270">
    <property type="term" value="F:zinc ion binding"/>
    <property type="evidence" value="ECO:0007669"/>
    <property type="project" value="InterPro"/>
</dbReference>
<dbReference type="PROSITE" id="PS00463">
    <property type="entry name" value="ZN2_CY6_FUNGAL_1"/>
    <property type="match status" value="1"/>
</dbReference>
<feature type="domain" description="Zn(2)-C6 fungal-type" evidence="9">
    <location>
        <begin position="47"/>
        <end position="77"/>
    </location>
</feature>
<sequence>MEKTVDPRPLLKSVSEGGCPDDYRDESVQAEQTPGSAKKRKRAVLTTCELCRQRKVRCDRGEPSCGWCTRNGRECVYRDKMPPTFRVLHIRELELKVNTLEAMLDMLGRRLELHISEHETAWGSRQPPPPDQVVADQQGFATASEPRRSDLSETLSQDPTASIVEAASERVQRSRPSALISVQPLVNVNAMEGASEPASSDMIESSLEGVRETMSELHLPSRDTLYVIVDLFFKHVNPWCPILERAATVEKVFRAPVCDEADLVLLYAIVRVTLKFYKNPGLTHSWRETFPAISKQKILLYAFEHTSISALQALTILALDLLGMSYGPQSCTLLSMIVRNVMQLGLGVETTVALGQPSHESPGTLHQFMLPPSTPWVENEGRRRLFWMTFILDRYACVDMGSDFILDIQQTDRQLPCRTLVASPTTAKSYGSSTVSTNSCALPLILAALFDVDNWQATFRDLDRELDRWLYNLPDDYGRISQLCHSSPTSRISNWIMLHAAFITCVLRLHTCAAYPTIRSQIFFPSFAAMQRCLAAVESLREIVQDVVNTGMLDLLGPHFALSLWVSARVLVVDASVSNTDVNSIVWFFISTLDKMGQHWGMAKKYAKVLENILEEAQEAKRVAAMIQDTASSSQSPPLSAPKSLAEMRVSAYELSIILFQRYSSGVHPPSVKTVTPSELEYYEVFDFFNYPRPPVPVAHQASSLTTNTGLEPPASNGAEGWTRVKTHIVSTTFTYLRSDSEFQSPRG</sequence>
<dbReference type="Proteomes" id="UP000001628">
    <property type="component" value="Unassembled WGS sequence"/>
</dbReference>
<dbReference type="OrthoDB" id="5376052at2759"/>
<evidence type="ECO:0000256" key="4">
    <source>
        <dbReference type="ARBA" id="ARBA00023125"/>
    </source>
</evidence>
<reference evidence="10 11" key="1">
    <citation type="journal article" date="2011" name="PLoS Genet.">
        <title>Comparative genomic analysis of human fungal pathogens causing paracoccidioidomycosis.</title>
        <authorList>
            <person name="Desjardins C.A."/>
            <person name="Champion M.D."/>
            <person name="Holder J.W."/>
            <person name="Muszewska A."/>
            <person name="Goldberg J."/>
            <person name="Bailao A.M."/>
            <person name="Brigido M.M."/>
            <person name="Ferreira M.E."/>
            <person name="Garcia A.M."/>
            <person name="Grynberg M."/>
            <person name="Gujja S."/>
            <person name="Heiman D.I."/>
            <person name="Henn M.R."/>
            <person name="Kodira C.D."/>
            <person name="Leon-Narvaez H."/>
            <person name="Longo L.V."/>
            <person name="Ma L.J."/>
            <person name="Malavazi I."/>
            <person name="Matsuo A.L."/>
            <person name="Morais F.V."/>
            <person name="Pereira M."/>
            <person name="Rodriguez-Brito S."/>
            <person name="Sakthikumar S."/>
            <person name="Salem-Izacc S.M."/>
            <person name="Sykes S.M."/>
            <person name="Teixeira M.M."/>
            <person name="Vallejo M.C."/>
            <person name="Walter M.E."/>
            <person name="Yandava C."/>
            <person name="Young S."/>
            <person name="Zeng Q."/>
            <person name="Zucker J."/>
            <person name="Felipe M.S."/>
            <person name="Goldman G.H."/>
            <person name="Haas B.J."/>
            <person name="McEwen J.G."/>
            <person name="Nino-Vega G."/>
            <person name="Puccia R."/>
            <person name="San-Blas G."/>
            <person name="Soares C.M."/>
            <person name="Birren B.W."/>
            <person name="Cuomo C.A."/>
        </authorList>
    </citation>
    <scope>NUCLEOTIDE SEQUENCE [LARGE SCALE GENOMIC DNA]</scope>
    <source>
        <strain evidence="10 11">Pb18</strain>
    </source>
</reference>
<dbReference type="Pfam" id="PF00172">
    <property type="entry name" value="Zn_clus"/>
    <property type="match status" value="1"/>
</dbReference>
<evidence type="ECO:0000313" key="10">
    <source>
        <dbReference type="EMBL" id="EEH49998.2"/>
    </source>
</evidence>
<evidence type="ECO:0000256" key="5">
    <source>
        <dbReference type="ARBA" id="ARBA00023163"/>
    </source>
</evidence>
<keyword evidence="6" id="KW-0539">Nucleus</keyword>
<dbReference type="STRING" id="502780.C1GFP1"/>
<dbReference type="GeneID" id="22584880"/>
<dbReference type="SUPFAM" id="SSF57701">
    <property type="entry name" value="Zn2/Cys6 DNA-binding domain"/>
    <property type="match status" value="1"/>
</dbReference>
<evidence type="ECO:0000259" key="9">
    <source>
        <dbReference type="PROSITE" id="PS50048"/>
    </source>
</evidence>
<dbReference type="InterPro" id="IPR036864">
    <property type="entry name" value="Zn2-C6_fun-type_DNA-bd_sf"/>
</dbReference>
<keyword evidence="4" id="KW-0238">DNA-binding</keyword>
<keyword evidence="5" id="KW-0804">Transcription</keyword>
<evidence type="ECO:0000256" key="1">
    <source>
        <dbReference type="ARBA" id="ARBA00004123"/>
    </source>
</evidence>
<dbReference type="AlphaFoldDB" id="C1GFP1"/>
<dbReference type="PANTHER" id="PTHR47338:SF28">
    <property type="entry name" value="C6 TRANSCRIPTION FACTOR"/>
    <property type="match status" value="1"/>
</dbReference>
<dbReference type="SMART" id="SM00906">
    <property type="entry name" value="Fungal_trans"/>
    <property type="match status" value="1"/>
</dbReference>
<dbReference type="EMBL" id="KN275963">
    <property type="protein sequence ID" value="EEH49998.2"/>
    <property type="molecule type" value="Genomic_DNA"/>
</dbReference>
<dbReference type="InterPro" id="IPR001138">
    <property type="entry name" value="Zn2Cys6_DnaBD"/>
</dbReference>
<dbReference type="InterPro" id="IPR050815">
    <property type="entry name" value="TF_fung"/>
</dbReference>
<gene>
    <name evidence="10" type="ORF">PADG_06077</name>
</gene>
<feature type="coiled-coil region" evidence="7">
    <location>
        <begin position="603"/>
        <end position="630"/>
    </location>
</feature>
<keyword evidence="7" id="KW-0175">Coiled coil</keyword>
<keyword evidence="2" id="KW-0479">Metal-binding</keyword>
<dbReference type="RefSeq" id="XP_010761330.1">
    <property type="nucleotide sequence ID" value="XM_010763028.1"/>
</dbReference>
<dbReference type="PANTHER" id="PTHR47338">
    <property type="entry name" value="ZN(II)2CYS6 TRANSCRIPTION FACTOR (EUROFUNG)-RELATED"/>
    <property type="match status" value="1"/>
</dbReference>
<feature type="region of interest" description="Disordered" evidence="8">
    <location>
        <begin position="139"/>
        <end position="158"/>
    </location>
</feature>
<dbReference type="CDD" id="cd00067">
    <property type="entry name" value="GAL4"/>
    <property type="match status" value="1"/>
</dbReference>
<keyword evidence="11" id="KW-1185">Reference proteome</keyword>
<evidence type="ECO:0000256" key="8">
    <source>
        <dbReference type="SAM" id="MobiDB-lite"/>
    </source>
</evidence>
<dbReference type="PROSITE" id="PS50048">
    <property type="entry name" value="ZN2_CY6_FUNGAL_2"/>
    <property type="match status" value="1"/>
</dbReference>
<dbReference type="GO" id="GO:0003677">
    <property type="term" value="F:DNA binding"/>
    <property type="evidence" value="ECO:0007669"/>
    <property type="project" value="UniProtKB-KW"/>
</dbReference>
<dbReference type="CDD" id="cd12148">
    <property type="entry name" value="fungal_TF_MHR"/>
    <property type="match status" value="1"/>
</dbReference>
<feature type="region of interest" description="Disordered" evidence="8">
    <location>
        <begin position="1"/>
        <end position="38"/>
    </location>
</feature>
<dbReference type="OMA" id="QYWEVAN"/>
<evidence type="ECO:0000256" key="3">
    <source>
        <dbReference type="ARBA" id="ARBA00023015"/>
    </source>
</evidence>
<dbReference type="SMART" id="SM00066">
    <property type="entry name" value="GAL4"/>
    <property type="match status" value="1"/>
</dbReference>
<dbReference type="Gene3D" id="4.10.240.10">
    <property type="entry name" value="Zn(2)-C6 fungal-type DNA-binding domain"/>
    <property type="match status" value="1"/>
</dbReference>
<dbReference type="InParanoid" id="C1GFP1"/>
<keyword evidence="3" id="KW-0805">Transcription regulation</keyword>
<organism evidence="10 11">
    <name type="scientific">Paracoccidioides brasiliensis (strain Pb18)</name>
    <dbReference type="NCBI Taxonomy" id="502780"/>
    <lineage>
        <taxon>Eukaryota</taxon>
        <taxon>Fungi</taxon>
        <taxon>Dikarya</taxon>
        <taxon>Ascomycota</taxon>
        <taxon>Pezizomycotina</taxon>
        <taxon>Eurotiomycetes</taxon>
        <taxon>Eurotiomycetidae</taxon>
        <taxon>Onygenales</taxon>
        <taxon>Ajellomycetaceae</taxon>
        <taxon>Paracoccidioides</taxon>
    </lineage>
</organism>
<dbReference type="GO" id="GO:0005634">
    <property type="term" value="C:nucleus"/>
    <property type="evidence" value="ECO:0007669"/>
    <property type="project" value="UniProtKB-SubCell"/>
</dbReference>
<dbReference type="GO" id="GO:0006351">
    <property type="term" value="P:DNA-templated transcription"/>
    <property type="evidence" value="ECO:0007669"/>
    <property type="project" value="InterPro"/>
</dbReference>
<name>C1GFP1_PARBD</name>